<dbReference type="SUPFAM" id="SSF47473">
    <property type="entry name" value="EF-hand"/>
    <property type="match status" value="1"/>
</dbReference>
<evidence type="ECO:0000313" key="8">
    <source>
        <dbReference type="EMBL" id="GIL55427.1"/>
    </source>
</evidence>
<evidence type="ECO:0000313" key="9">
    <source>
        <dbReference type="Proteomes" id="UP000747399"/>
    </source>
</evidence>
<proteinExistence type="predicted"/>
<evidence type="ECO:0000256" key="1">
    <source>
        <dbReference type="ARBA" id="ARBA00004496"/>
    </source>
</evidence>
<feature type="compositionally biased region" description="Basic and acidic residues" evidence="6">
    <location>
        <begin position="475"/>
        <end position="486"/>
    </location>
</feature>
<dbReference type="PANTHER" id="PTHR46212">
    <property type="entry name" value="PEFLIN"/>
    <property type="match status" value="1"/>
</dbReference>
<dbReference type="CDD" id="cd00051">
    <property type="entry name" value="EFh"/>
    <property type="match status" value="1"/>
</dbReference>
<dbReference type="Proteomes" id="UP000747399">
    <property type="component" value="Unassembled WGS sequence"/>
</dbReference>
<reference evidence="8" key="1">
    <citation type="journal article" date="2021" name="Proc. Natl. Acad. Sci. U.S.A.">
        <title>Three genomes in the algal genus Volvox reveal the fate of a haploid sex-determining region after a transition to homothallism.</title>
        <authorList>
            <person name="Yamamoto K."/>
            <person name="Hamaji T."/>
            <person name="Kawai-Toyooka H."/>
            <person name="Matsuzaki R."/>
            <person name="Takahashi F."/>
            <person name="Nishimura Y."/>
            <person name="Kawachi M."/>
            <person name="Noguchi H."/>
            <person name="Minakuchi Y."/>
            <person name="Umen J.G."/>
            <person name="Toyoda A."/>
            <person name="Nozaki H."/>
        </authorList>
    </citation>
    <scope>NUCLEOTIDE SEQUENCE</scope>
    <source>
        <strain evidence="8">NIES-3780</strain>
    </source>
</reference>
<gene>
    <name evidence="8" type="ORF">Vafri_10988</name>
</gene>
<comment type="caution">
    <text evidence="8">The sequence shown here is derived from an EMBL/GenBank/DDBJ whole genome shotgun (WGS) entry which is preliminary data.</text>
</comment>
<feature type="region of interest" description="Disordered" evidence="6">
    <location>
        <begin position="947"/>
        <end position="1025"/>
    </location>
</feature>
<feature type="region of interest" description="Disordered" evidence="6">
    <location>
        <begin position="1067"/>
        <end position="1118"/>
    </location>
</feature>
<name>A0A8J4F189_9CHLO</name>
<evidence type="ECO:0000256" key="4">
    <source>
        <dbReference type="ARBA" id="ARBA00022737"/>
    </source>
</evidence>
<feature type="compositionally biased region" description="Low complexity" evidence="6">
    <location>
        <begin position="526"/>
        <end position="537"/>
    </location>
</feature>
<protein>
    <recommendedName>
        <fullName evidence="7">EF-hand domain-containing protein</fullName>
    </recommendedName>
</protein>
<accession>A0A8J4F189</accession>
<feature type="region of interest" description="Disordered" evidence="6">
    <location>
        <begin position="330"/>
        <end position="349"/>
    </location>
</feature>
<feature type="region of interest" description="Disordered" evidence="6">
    <location>
        <begin position="1169"/>
        <end position="1233"/>
    </location>
</feature>
<evidence type="ECO:0000256" key="2">
    <source>
        <dbReference type="ARBA" id="ARBA00022490"/>
    </source>
</evidence>
<dbReference type="InterPro" id="IPR002048">
    <property type="entry name" value="EF_hand_dom"/>
</dbReference>
<dbReference type="SMART" id="SM00054">
    <property type="entry name" value="EFh"/>
    <property type="match status" value="2"/>
</dbReference>
<comment type="subcellular location">
    <subcellularLocation>
        <location evidence="1">Cytoplasm</location>
    </subcellularLocation>
</comment>
<dbReference type="GO" id="GO:0005509">
    <property type="term" value="F:calcium ion binding"/>
    <property type="evidence" value="ECO:0007669"/>
    <property type="project" value="InterPro"/>
</dbReference>
<evidence type="ECO:0000259" key="7">
    <source>
        <dbReference type="PROSITE" id="PS50222"/>
    </source>
</evidence>
<feature type="region of interest" description="Disordered" evidence="6">
    <location>
        <begin position="661"/>
        <end position="738"/>
    </location>
</feature>
<evidence type="ECO:0000256" key="6">
    <source>
        <dbReference type="SAM" id="MobiDB-lite"/>
    </source>
</evidence>
<dbReference type="AlphaFoldDB" id="A0A8J4F189"/>
<dbReference type="PROSITE" id="PS00018">
    <property type="entry name" value="EF_HAND_1"/>
    <property type="match status" value="2"/>
</dbReference>
<dbReference type="Pfam" id="PF13499">
    <property type="entry name" value="EF-hand_7"/>
    <property type="match status" value="1"/>
</dbReference>
<feature type="compositionally biased region" description="Low complexity" evidence="6">
    <location>
        <begin position="495"/>
        <end position="506"/>
    </location>
</feature>
<dbReference type="EMBL" id="BNCO01000021">
    <property type="protein sequence ID" value="GIL55427.1"/>
    <property type="molecule type" value="Genomic_DNA"/>
</dbReference>
<keyword evidence="3" id="KW-0479">Metal-binding</keyword>
<dbReference type="InterPro" id="IPR051426">
    <property type="entry name" value="Peflin/Sorcin_CaBP"/>
</dbReference>
<feature type="domain" description="EF-hand" evidence="7">
    <location>
        <begin position="115"/>
        <end position="150"/>
    </location>
</feature>
<evidence type="ECO:0000256" key="5">
    <source>
        <dbReference type="ARBA" id="ARBA00022837"/>
    </source>
</evidence>
<feature type="compositionally biased region" description="Basic residues" evidence="6">
    <location>
        <begin position="1096"/>
        <end position="1106"/>
    </location>
</feature>
<dbReference type="InterPro" id="IPR018247">
    <property type="entry name" value="EF_Hand_1_Ca_BS"/>
</dbReference>
<feature type="compositionally biased region" description="Basic residues" evidence="6">
    <location>
        <begin position="973"/>
        <end position="983"/>
    </location>
</feature>
<dbReference type="InterPro" id="IPR011992">
    <property type="entry name" value="EF-hand-dom_pair"/>
</dbReference>
<keyword evidence="4" id="KW-0677">Repeat</keyword>
<keyword evidence="2" id="KW-0963">Cytoplasm</keyword>
<dbReference type="Gene3D" id="1.10.238.10">
    <property type="entry name" value="EF-hand"/>
    <property type="match status" value="1"/>
</dbReference>
<feature type="region of interest" description="Disordered" evidence="6">
    <location>
        <begin position="834"/>
        <end position="858"/>
    </location>
</feature>
<evidence type="ECO:0000256" key="3">
    <source>
        <dbReference type="ARBA" id="ARBA00022723"/>
    </source>
</evidence>
<feature type="domain" description="EF-hand" evidence="7">
    <location>
        <begin position="151"/>
        <end position="186"/>
    </location>
</feature>
<feature type="region of interest" description="Disordered" evidence="6">
    <location>
        <begin position="475"/>
        <end position="587"/>
    </location>
</feature>
<feature type="compositionally biased region" description="Low complexity" evidence="6">
    <location>
        <begin position="681"/>
        <end position="714"/>
    </location>
</feature>
<sequence>MNDSEDAGRALPYESNDKRSELPILDFSRLAKLHEEFPLHQQHKMHVQQLPMHYSGQASPHSQPNKRMRRLRFARLAHLDNSTKAKVSRSVQTSHVKSWLHAHGYVVKADKLHPAVARVIEEWFQLVDEDNSRTLEHHELLAALKEAQIPCDDATINEMISLMDVNKDGVIDWEEFEVFMTEEFAAGKSLLSGEYLLPSGTSLNFGVMIGKLKRNRLLHDIMDDPNRRNRWAAIANNPDALGRELATMQEAAEVTSLTLEHLKRSEGRRVAGNNPRTQLTTALIRAMDEGRALPKPPEPARNLAEKLRCGMSRHSCDVPQRDVGMPDYPNGQGHTPRGACPDPTTLPLTPNGSEGAFSACSSADTLMQMHLQAKRNHHNGTGRAAAAIDDGTAPLEAPCVTGDAGGGGGFGGRGQHRSATQGCGCKSVAPQIAEVVSRYLASQQSCQSTTAPPTSLLQPQTHIGLGSVASLARWTEHEPRASEQHNKAPGSDLGAAHTSLSTAATLPQPRKNDGPANAGWSDLRTSSSAPCPDAASAHGSTTYQSPNRHAAGPSRRGNGTATADRGRSVSPGHGPGPGLVPHRPGSSVLQLASTPHYLVASTASSRAHLRPASRAISQVGLMAKELRGTPGRYFVETPGLPPAVLTATRGQWSNAVATGASGSIGMEGGRMRDSGDGFGTGSQTASTSGGSTMTASNTTSNATAAGAGSSATTSCHLADLRPASSPPQPFLQTQRSHGNSCGTLPFLTQAVHLSELQDVIIGDDSTEASSTGGTFTVSQNARRMAIADGGSITGEKPPAMATASPPDAALRVSIRSLATAAWEGPASLLPVVASPRPQTASPPGDLAPGCTDGSSSPRALTSSLRLQGFADPVAVGADIPTVNTTATVLSAPQPSGVHDGPLPGAVGSGGVGPITTAVATGASKALKPTSIMMRISPGFPPYADVNTPRYSATGDGEVTTINGGGGRSDKTPRSHRRFSHGAPRRGSGGSGGTRESTGDGAPSVMHNTHVFGPNTQPHRVGLGTEGGVDALAPLMPPSAGTIARYWNFRSDDGESLYGGENQCGVDDRGHTWSPRRRSQHKGAVLKGSGDNGSGRARTKARGRTRASRSGDGGDGPTCVAAARQRREAVSASAVATALLDVLPLRSNSGLLGCPGNNGAIMSGAASARVSELGSRRSRSGGGGGSQPTDAGSSSTGRTGGSNSPGRASLALLGPPEGRPPSRARTPLNTKGDREACIDSSWRAATASLLQLQLTHQLNDPCG</sequence>
<dbReference type="PROSITE" id="PS50222">
    <property type="entry name" value="EF_HAND_2"/>
    <property type="match status" value="2"/>
</dbReference>
<keyword evidence="9" id="KW-1185">Reference proteome</keyword>
<keyword evidence="5" id="KW-0106">Calcium</keyword>
<dbReference type="PANTHER" id="PTHR46212:SF3">
    <property type="entry name" value="GH27120P"/>
    <property type="match status" value="1"/>
</dbReference>
<feature type="compositionally biased region" description="Polar residues" evidence="6">
    <location>
        <begin position="538"/>
        <end position="547"/>
    </location>
</feature>
<dbReference type="GO" id="GO:0048306">
    <property type="term" value="F:calcium-dependent protein binding"/>
    <property type="evidence" value="ECO:0007669"/>
    <property type="project" value="UniProtKB-ARBA"/>
</dbReference>
<feature type="compositionally biased region" description="Low complexity" evidence="6">
    <location>
        <begin position="1191"/>
        <end position="1206"/>
    </location>
</feature>
<dbReference type="GO" id="GO:0005737">
    <property type="term" value="C:cytoplasm"/>
    <property type="evidence" value="ECO:0007669"/>
    <property type="project" value="UniProtKB-SubCell"/>
</dbReference>
<organism evidence="8 9">
    <name type="scientific">Volvox africanus</name>
    <dbReference type="NCBI Taxonomy" id="51714"/>
    <lineage>
        <taxon>Eukaryota</taxon>
        <taxon>Viridiplantae</taxon>
        <taxon>Chlorophyta</taxon>
        <taxon>core chlorophytes</taxon>
        <taxon>Chlorophyceae</taxon>
        <taxon>CS clade</taxon>
        <taxon>Chlamydomonadales</taxon>
        <taxon>Volvocaceae</taxon>
        <taxon>Volvox</taxon>
    </lineage>
</organism>